<dbReference type="EMBL" id="CM027681">
    <property type="protein sequence ID" value="KAG0544695.1"/>
    <property type="molecule type" value="Genomic_DNA"/>
</dbReference>
<protein>
    <submittedName>
        <fullName evidence="2">Uncharacterized protein</fullName>
    </submittedName>
</protein>
<evidence type="ECO:0000256" key="1">
    <source>
        <dbReference type="SAM" id="MobiDB-lite"/>
    </source>
</evidence>
<comment type="caution">
    <text evidence="2">The sequence shown here is derived from an EMBL/GenBank/DDBJ whole genome shotgun (WGS) entry which is preliminary data.</text>
</comment>
<dbReference type="Proteomes" id="UP000807115">
    <property type="component" value="Chromosome 2"/>
</dbReference>
<evidence type="ECO:0000313" key="2">
    <source>
        <dbReference type="EMBL" id="KAG0544695.1"/>
    </source>
</evidence>
<organism evidence="2 3">
    <name type="scientific">Sorghum bicolor</name>
    <name type="common">Sorghum</name>
    <name type="synonym">Sorghum vulgare</name>
    <dbReference type="NCBI Taxonomy" id="4558"/>
    <lineage>
        <taxon>Eukaryota</taxon>
        <taxon>Viridiplantae</taxon>
        <taxon>Streptophyta</taxon>
        <taxon>Embryophyta</taxon>
        <taxon>Tracheophyta</taxon>
        <taxon>Spermatophyta</taxon>
        <taxon>Magnoliopsida</taxon>
        <taxon>Liliopsida</taxon>
        <taxon>Poales</taxon>
        <taxon>Poaceae</taxon>
        <taxon>PACMAD clade</taxon>
        <taxon>Panicoideae</taxon>
        <taxon>Andropogonodae</taxon>
        <taxon>Andropogoneae</taxon>
        <taxon>Sorghinae</taxon>
        <taxon>Sorghum</taxon>
    </lineage>
</organism>
<evidence type="ECO:0000313" key="3">
    <source>
        <dbReference type="Proteomes" id="UP000807115"/>
    </source>
</evidence>
<sequence length="128" mass="13288">MHSSAICGPAASLSSASKHTTCRRPQQLRFAPAPASCARGCRHFASRTCAVCLVLQSGREDLSLSDNGQRRGEGEGEGEGRIASGKGCWPGAGRRKRLLTRRQLSAPRKWGGGPGAAASRSVGFPGAA</sequence>
<accession>A0A921RSJ3</accession>
<reference evidence="2" key="1">
    <citation type="journal article" date="2019" name="BMC Genomics">
        <title>A new reference genome for Sorghum bicolor reveals high levels of sequence similarity between sweet and grain genotypes: implications for the genetics of sugar metabolism.</title>
        <authorList>
            <person name="Cooper E.A."/>
            <person name="Brenton Z.W."/>
            <person name="Flinn B.S."/>
            <person name="Jenkins J."/>
            <person name="Shu S."/>
            <person name="Flowers D."/>
            <person name="Luo F."/>
            <person name="Wang Y."/>
            <person name="Xia P."/>
            <person name="Barry K."/>
            <person name="Daum C."/>
            <person name="Lipzen A."/>
            <person name="Yoshinaga Y."/>
            <person name="Schmutz J."/>
            <person name="Saski C."/>
            <person name="Vermerris W."/>
            <person name="Kresovich S."/>
        </authorList>
    </citation>
    <scope>NUCLEOTIDE SEQUENCE</scope>
</reference>
<dbReference type="AlphaFoldDB" id="A0A921RSJ3"/>
<feature type="compositionally biased region" description="Basic and acidic residues" evidence="1">
    <location>
        <begin position="63"/>
        <end position="80"/>
    </location>
</feature>
<reference evidence="2" key="2">
    <citation type="submission" date="2020-10" db="EMBL/GenBank/DDBJ databases">
        <authorList>
            <person name="Cooper E.A."/>
            <person name="Brenton Z.W."/>
            <person name="Flinn B.S."/>
            <person name="Jenkins J."/>
            <person name="Shu S."/>
            <person name="Flowers D."/>
            <person name="Luo F."/>
            <person name="Wang Y."/>
            <person name="Xia P."/>
            <person name="Barry K."/>
            <person name="Daum C."/>
            <person name="Lipzen A."/>
            <person name="Yoshinaga Y."/>
            <person name="Schmutz J."/>
            <person name="Saski C."/>
            <person name="Vermerris W."/>
            <person name="Kresovich S."/>
        </authorList>
    </citation>
    <scope>NUCLEOTIDE SEQUENCE</scope>
</reference>
<proteinExistence type="predicted"/>
<gene>
    <name evidence="2" type="ORF">BDA96_02G298300</name>
</gene>
<feature type="region of interest" description="Disordered" evidence="1">
    <location>
        <begin position="63"/>
        <end position="128"/>
    </location>
</feature>
<name>A0A921RSJ3_SORBI</name>